<feature type="region of interest" description="Disordered" evidence="6">
    <location>
        <begin position="1"/>
        <end position="28"/>
    </location>
</feature>
<name>A0A5N6D8F2_ASPPA</name>
<keyword evidence="8" id="KW-1185">Reference proteome</keyword>
<evidence type="ECO:0000256" key="1">
    <source>
        <dbReference type="ARBA" id="ARBA00004123"/>
    </source>
</evidence>
<evidence type="ECO:0000256" key="3">
    <source>
        <dbReference type="ARBA" id="ARBA00005902"/>
    </source>
</evidence>
<keyword evidence="5" id="KW-0539">Nucleus</keyword>
<evidence type="ECO:0000256" key="5">
    <source>
        <dbReference type="ARBA" id="ARBA00023242"/>
    </source>
</evidence>
<proteinExistence type="inferred from homology"/>
<evidence type="ECO:0000256" key="6">
    <source>
        <dbReference type="SAM" id="MobiDB-lite"/>
    </source>
</evidence>
<dbReference type="GO" id="GO:0043565">
    <property type="term" value="F:sequence-specific DNA binding"/>
    <property type="evidence" value="ECO:0007669"/>
    <property type="project" value="InterPro"/>
</dbReference>
<dbReference type="FunFam" id="1.20.58.200:FF:000004">
    <property type="entry name" value="Translin-associated factor TraX, putative"/>
    <property type="match status" value="1"/>
</dbReference>
<dbReference type="SUPFAM" id="SSF74784">
    <property type="entry name" value="Translin"/>
    <property type="match status" value="1"/>
</dbReference>
<dbReference type="Pfam" id="PF01997">
    <property type="entry name" value="Translin"/>
    <property type="match status" value="1"/>
</dbReference>
<dbReference type="CDD" id="cd14820">
    <property type="entry name" value="TRAX"/>
    <property type="match status" value="1"/>
</dbReference>
<dbReference type="InterPro" id="IPR036081">
    <property type="entry name" value="Translin_sf"/>
</dbReference>
<dbReference type="OMA" id="DTCMETC"/>
<dbReference type="InterPro" id="IPR002848">
    <property type="entry name" value="Translin_fam"/>
</dbReference>
<dbReference type="Gene3D" id="1.20.58.190">
    <property type="entry name" value="Translin, domain 1"/>
    <property type="match status" value="1"/>
</dbReference>
<dbReference type="EMBL" id="ML735019">
    <property type="protein sequence ID" value="KAB8201476.1"/>
    <property type="molecule type" value="Genomic_DNA"/>
</dbReference>
<dbReference type="Proteomes" id="UP000326532">
    <property type="component" value="Unassembled WGS sequence"/>
</dbReference>
<evidence type="ECO:0000256" key="2">
    <source>
        <dbReference type="ARBA" id="ARBA00004496"/>
    </source>
</evidence>
<gene>
    <name evidence="7" type="ORF">BDV34DRAFT_170276</name>
</gene>
<dbReference type="AlphaFoldDB" id="A0A5N6D8F2"/>
<sequence>MAGTKRTWDGKQLSLQPNNNNQHTTTTTMAEQSTQILSIFETFRNELDEHHDRRERLIKISRDITALSKKIIFSLQRIRKLNAPLPENITKETQSRFTQIQSLFTNALPDLTGPNKWRYQRQLSGAIQEYIEALSFHHYLTSQTLITLPEVRTKLPAEILVTEEDYLLGLFDLTGEMMRFAVTALSAGSVASEEKKMGLSREQNGIVVDLREMRSLFEGLSVSRRHNLIKDLGKKMEVMQGSVEKVERAAYGILVRGSERPAGWMPDLSGGGDEGY</sequence>
<dbReference type="Gene3D" id="1.20.58.200">
    <property type="entry name" value="Translin, domain 2"/>
    <property type="match status" value="1"/>
</dbReference>
<reference evidence="7 8" key="1">
    <citation type="submission" date="2019-04" db="EMBL/GenBank/DDBJ databases">
        <title>Fungal friends and foes A comparative genomics study of 23 Aspergillus species from section Flavi.</title>
        <authorList>
            <consortium name="DOE Joint Genome Institute"/>
            <person name="Kjaerbolling I."/>
            <person name="Vesth T.C."/>
            <person name="Frisvad J.C."/>
            <person name="Nybo J.L."/>
            <person name="Theobald S."/>
            <person name="Kildgaard S."/>
            <person name="Petersen T.I."/>
            <person name="Kuo A."/>
            <person name="Sato A."/>
            <person name="Lyhne E.K."/>
            <person name="Kogle M.E."/>
            <person name="Wiebenga A."/>
            <person name="Kun R.S."/>
            <person name="Lubbers R.J."/>
            <person name="Makela M.R."/>
            <person name="Barry K."/>
            <person name="Chovatia M."/>
            <person name="Clum A."/>
            <person name="Daum C."/>
            <person name="Haridas S."/>
            <person name="He G."/>
            <person name="LaButti K."/>
            <person name="Lipzen A."/>
            <person name="Mondo S."/>
            <person name="Pangilinan J."/>
            <person name="Riley R."/>
            <person name="Salamov A."/>
            <person name="Simmons B.A."/>
            <person name="Magnuson J.K."/>
            <person name="Henrissat B."/>
            <person name="Mortensen U.H."/>
            <person name="Larsen T.O."/>
            <person name="De vries R.P."/>
            <person name="Grigoriev I.V."/>
            <person name="Machida M."/>
            <person name="Baker S.E."/>
            <person name="Andersen M.R."/>
        </authorList>
    </citation>
    <scope>NUCLEOTIDE SEQUENCE [LARGE SCALE GENOMIC DNA]</scope>
    <source>
        <strain evidence="7 8">CBS 117618</strain>
    </source>
</reference>
<dbReference type="FunFam" id="1.20.58.190:FF:000008">
    <property type="entry name" value="Translin-associated factor TraX, putative"/>
    <property type="match status" value="1"/>
</dbReference>
<evidence type="ECO:0000313" key="7">
    <source>
        <dbReference type="EMBL" id="KAB8201476.1"/>
    </source>
</evidence>
<dbReference type="InterPro" id="IPR016068">
    <property type="entry name" value="Translin_N"/>
</dbReference>
<feature type="compositionally biased region" description="Low complexity" evidence="6">
    <location>
        <begin position="16"/>
        <end position="28"/>
    </location>
</feature>
<comment type="subcellular location">
    <subcellularLocation>
        <location evidence="2">Cytoplasm</location>
    </subcellularLocation>
    <subcellularLocation>
        <location evidence="1">Nucleus</location>
    </subcellularLocation>
</comment>
<dbReference type="GO" id="GO:0005737">
    <property type="term" value="C:cytoplasm"/>
    <property type="evidence" value="ECO:0007669"/>
    <property type="project" value="UniProtKB-SubCell"/>
</dbReference>
<dbReference type="GO" id="GO:0005634">
    <property type="term" value="C:nucleus"/>
    <property type="evidence" value="ECO:0007669"/>
    <property type="project" value="UniProtKB-SubCell"/>
</dbReference>
<dbReference type="VEuPathDB" id="FungiDB:BDV34DRAFT_170276"/>
<comment type="similarity">
    <text evidence="3">Belongs to the translin family.</text>
</comment>
<dbReference type="PANTHER" id="PTHR10741">
    <property type="entry name" value="TRANSLIN AND TRANSLIN ASSOCIATED PROTEIN X"/>
    <property type="match status" value="1"/>
</dbReference>
<keyword evidence="4" id="KW-0963">Cytoplasm</keyword>
<organism evidence="7 8">
    <name type="scientific">Aspergillus parasiticus</name>
    <dbReference type="NCBI Taxonomy" id="5067"/>
    <lineage>
        <taxon>Eukaryota</taxon>
        <taxon>Fungi</taxon>
        <taxon>Dikarya</taxon>
        <taxon>Ascomycota</taxon>
        <taxon>Pezizomycotina</taxon>
        <taxon>Eurotiomycetes</taxon>
        <taxon>Eurotiomycetidae</taxon>
        <taxon>Eurotiales</taxon>
        <taxon>Aspergillaceae</taxon>
        <taxon>Aspergillus</taxon>
        <taxon>Aspergillus subgen. Circumdati</taxon>
    </lineage>
</organism>
<evidence type="ECO:0000256" key="4">
    <source>
        <dbReference type="ARBA" id="ARBA00022490"/>
    </source>
</evidence>
<protein>
    <submittedName>
        <fullName evidence="7">Translin family-domain-containing protein</fullName>
    </submittedName>
</protein>
<evidence type="ECO:0000313" key="8">
    <source>
        <dbReference type="Proteomes" id="UP000326532"/>
    </source>
</evidence>
<accession>A0A5N6D8F2</accession>
<dbReference type="InterPro" id="IPR016069">
    <property type="entry name" value="Translin_C"/>
</dbReference>